<keyword evidence="7" id="KW-1133">Transmembrane helix</keyword>
<evidence type="ECO:0000313" key="9">
    <source>
        <dbReference type="EMBL" id="GFP94255.1"/>
    </source>
</evidence>
<dbReference type="Pfam" id="PF00069">
    <property type="entry name" value="Pkinase"/>
    <property type="match status" value="1"/>
</dbReference>
<keyword evidence="3 9" id="KW-0418">Kinase</keyword>
<reference evidence="9" key="1">
    <citation type="submission" date="2020-07" db="EMBL/GenBank/DDBJ databases">
        <title>Ethylene signaling mediates host invasion by parasitic plants.</title>
        <authorList>
            <person name="Yoshida S."/>
        </authorList>
    </citation>
    <scope>NUCLEOTIDE SEQUENCE</scope>
    <source>
        <strain evidence="9">Okayama</strain>
    </source>
</reference>
<comment type="similarity">
    <text evidence="6">Belongs to the protein kinase superfamily.</text>
</comment>
<dbReference type="InterPro" id="IPR000719">
    <property type="entry name" value="Prot_kinase_dom"/>
</dbReference>
<dbReference type="SUPFAM" id="SSF56112">
    <property type="entry name" value="Protein kinase-like (PK-like)"/>
    <property type="match status" value="1"/>
</dbReference>
<evidence type="ECO:0000259" key="8">
    <source>
        <dbReference type="PROSITE" id="PS50011"/>
    </source>
</evidence>
<dbReference type="Gene3D" id="1.10.510.10">
    <property type="entry name" value="Transferase(Phosphotransferase) domain 1"/>
    <property type="match status" value="1"/>
</dbReference>
<keyword evidence="4 5" id="KW-0067">ATP-binding</keyword>
<keyword evidence="1" id="KW-0808">Transferase</keyword>
<dbReference type="GO" id="GO:0005524">
    <property type="term" value="F:ATP binding"/>
    <property type="evidence" value="ECO:0007669"/>
    <property type="project" value="UniProtKB-UniRule"/>
</dbReference>
<evidence type="ECO:0000256" key="6">
    <source>
        <dbReference type="RuleBase" id="RU000304"/>
    </source>
</evidence>
<dbReference type="Gene3D" id="3.30.200.20">
    <property type="entry name" value="Phosphorylase Kinase, domain 1"/>
    <property type="match status" value="1"/>
</dbReference>
<feature type="binding site" evidence="5">
    <location>
        <position position="31"/>
    </location>
    <ligand>
        <name>ATP</name>
        <dbReference type="ChEBI" id="CHEBI:30616"/>
    </ligand>
</feature>
<keyword evidence="7" id="KW-0812">Transmembrane</keyword>
<dbReference type="InterPro" id="IPR052751">
    <property type="entry name" value="Plant_MAPKKK"/>
</dbReference>
<feature type="domain" description="Protein kinase" evidence="8">
    <location>
        <begin position="3"/>
        <end position="253"/>
    </location>
</feature>
<name>A0A830CGH5_9LAMI</name>
<gene>
    <name evidence="9" type="ORF">PHJA_001570000</name>
</gene>
<dbReference type="InterPro" id="IPR017441">
    <property type="entry name" value="Protein_kinase_ATP_BS"/>
</dbReference>
<proteinExistence type="inferred from homology"/>
<keyword evidence="7" id="KW-0472">Membrane</keyword>
<evidence type="ECO:0000256" key="4">
    <source>
        <dbReference type="ARBA" id="ARBA00022840"/>
    </source>
</evidence>
<dbReference type="GO" id="GO:0004674">
    <property type="term" value="F:protein serine/threonine kinase activity"/>
    <property type="evidence" value="ECO:0007669"/>
    <property type="project" value="UniProtKB-KW"/>
</dbReference>
<dbReference type="PROSITE" id="PS50011">
    <property type="entry name" value="PROTEIN_KINASE_DOM"/>
    <property type="match status" value="1"/>
</dbReference>
<evidence type="ECO:0000313" key="10">
    <source>
        <dbReference type="Proteomes" id="UP000653305"/>
    </source>
</evidence>
<accession>A0A830CGH5</accession>
<dbReference type="InterPro" id="IPR011009">
    <property type="entry name" value="Kinase-like_dom_sf"/>
</dbReference>
<dbReference type="PANTHER" id="PTHR48011">
    <property type="entry name" value="CCR4-NOT TRANSCRIPTIONAL COMPLEX SUBUNIT CAF120-RELATED"/>
    <property type="match status" value="1"/>
</dbReference>
<dbReference type="GO" id="GO:0007165">
    <property type="term" value="P:signal transduction"/>
    <property type="evidence" value="ECO:0007669"/>
    <property type="project" value="TreeGrafter"/>
</dbReference>
<dbReference type="PANTHER" id="PTHR48011:SF76">
    <property type="entry name" value="MITOGEN-ACTIVATED PROTEIN KINASE KINASE KINASE 15"/>
    <property type="match status" value="1"/>
</dbReference>
<dbReference type="OrthoDB" id="275301at2759"/>
<feature type="transmembrane region" description="Helical" evidence="7">
    <location>
        <begin position="427"/>
        <end position="448"/>
    </location>
</feature>
<keyword evidence="10" id="KW-1185">Reference proteome</keyword>
<evidence type="ECO:0000256" key="5">
    <source>
        <dbReference type="PROSITE-ProRule" id="PRU10141"/>
    </source>
</evidence>
<dbReference type="CDD" id="cd06606">
    <property type="entry name" value="STKc_MAPKKK"/>
    <property type="match status" value="1"/>
</dbReference>
<dbReference type="EMBL" id="BMAC01000342">
    <property type="protein sequence ID" value="GFP94255.1"/>
    <property type="molecule type" value="Genomic_DNA"/>
</dbReference>
<dbReference type="AlphaFoldDB" id="A0A830CGH5"/>
<protein>
    <submittedName>
        <fullName evidence="9">Mitogen-activated protein kinase kinase kinase a</fullName>
    </submittedName>
</protein>
<evidence type="ECO:0000256" key="1">
    <source>
        <dbReference type="ARBA" id="ARBA00022679"/>
    </source>
</evidence>
<evidence type="ECO:0000256" key="2">
    <source>
        <dbReference type="ARBA" id="ARBA00022741"/>
    </source>
</evidence>
<dbReference type="SMART" id="SM00220">
    <property type="entry name" value="S_TKc"/>
    <property type="match status" value="1"/>
</dbReference>
<organism evidence="9 10">
    <name type="scientific">Phtheirospermum japonicum</name>
    <dbReference type="NCBI Taxonomy" id="374723"/>
    <lineage>
        <taxon>Eukaryota</taxon>
        <taxon>Viridiplantae</taxon>
        <taxon>Streptophyta</taxon>
        <taxon>Embryophyta</taxon>
        <taxon>Tracheophyta</taxon>
        <taxon>Spermatophyta</taxon>
        <taxon>Magnoliopsida</taxon>
        <taxon>eudicotyledons</taxon>
        <taxon>Gunneridae</taxon>
        <taxon>Pentapetalae</taxon>
        <taxon>asterids</taxon>
        <taxon>lamiids</taxon>
        <taxon>Lamiales</taxon>
        <taxon>Orobanchaceae</taxon>
        <taxon>Orobanchaceae incertae sedis</taxon>
        <taxon>Phtheirospermum</taxon>
    </lineage>
</organism>
<keyword evidence="2 5" id="KW-0547">Nucleotide-binding</keyword>
<comment type="caution">
    <text evidence="9">The sequence shown here is derived from an EMBL/GenBank/DDBJ whole genome shotgun (WGS) entry which is preliminary data.</text>
</comment>
<dbReference type="PROSITE" id="PS00108">
    <property type="entry name" value="PROTEIN_KINASE_ST"/>
    <property type="match status" value="1"/>
</dbReference>
<evidence type="ECO:0000256" key="7">
    <source>
        <dbReference type="SAM" id="Phobius"/>
    </source>
</evidence>
<keyword evidence="6" id="KW-0723">Serine/threonine-protein kinase</keyword>
<evidence type="ECO:0000256" key="3">
    <source>
        <dbReference type="ARBA" id="ARBA00022777"/>
    </source>
</evidence>
<sequence>MAWIRGSTIGRGSSAAVSLATAASGDLFAVKSTDLSSSTLLQREENLISQLSSPYIVKCLGSDTTCEHNKHVYNLFLEYIPGGTLSDQIRKHGGSLEENAIRLHARQILLGLSYLHQRGLAHCDIKGQNILIGDGGLKIADFGCAKWVESGEPAVFSGTPAYMAPEVARGEEQSFPADVWAFGCTVIEMATGSGPWPEMKDPAATLYRIGFSGDVPEFPGWFSDVAKDMLNKCLMKDPKERWTAGQLLEHPFFDPVDEEIISCDEVREFTRKSPTSVMDQGFWDALEASDCSENPTEIASPSDSPAGRVGALIWENSRAGLGFSGWAEEDDWLTVRGDEIDECPNFEDSEELITFSIEEEIQIQSSISMEDFVIDCFDGDSNSTFPFPHTQSVNDFSLFRIANYENYANRIISSSRSSFPTSISSPFLLFFLVLFLGALYFILSYLIFNISFLAPGFLKFSVSNRTLTS</sequence>
<dbReference type="PROSITE" id="PS00107">
    <property type="entry name" value="PROTEIN_KINASE_ATP"/>
    <property type="match status" value="1"/>
</dbReference>
<dbReference type="InterPro" id="IPR008271">
    <property type="entry name" value="Ser/Thr_kinase_AS"/>
</dbReference>
<dbReference type="Proteomes" id="UP000653305">
    <property type="component" value="Unassembled WGS sequence"/>
</dbReference>